<dbReference type="eggNOG" id="ENOG502RUYI">
    <property type="taxonomic scope" value="Eukaryota"/>
</dbReference>
<proteinExistence type="predicted"/>
<organism evidence="2">
    <name type="scientific">Talaromyces marneffei PM1</name>
    <dbReference type="NCBI Taxonomy" id="1077442"/>
    <lineage>
        <taxon>Eukaryota</taxon>
        <taxon>Fungi</taxon>
        <taxon>Dikarya</taxon>
        <taxon>Ascomycota</taxon>
        <taxon>Pezizomycotina</taxon>
        <taxon>Eurotiomycetes</taxon>
        <taxon>Eurotiomycetidae</taxon>
        <taxon>Eurotiales</taxon>
        <taxon>Trichocomaceae</taxon>
        <taxon>Talaromyces</taxon>
        <taxon>Talaromyces sect. Talaromyces</taxon>
    </lineage>
</organism>
<name>A0A093XTV6_TALMA</name>
<protein>
    <submittedName>
        <fullName evidence="2">Eukaryotic peptide chain release factor GTP-binding subunit</fullName>
    </submittedName>
</protein>
<reference evidence="2" key="2">
    <citation type="journal article" date="2014" name="PLoS Genet.">
        <title>Signature gene expression reveals novel clues to the molecular mechanisms of dimorphic transition in Penicillium marneffei.</title>
        <authorList>
            <person name="Yang E."/>
            <person name="Wang G."/>
            <person name="Cai J."/>
            <person name="Woo P.C."/>
            <person name="Lau S.K."/>
            <person name="Yuen K.-Y."/>
            <person name="Chow W.-N."/>
            <person name="Lin X."/>
        </authorList>
    </citation>
    <scope>NUCLEOTIDE SEQUENCE</scope>
    <source>
        <strain evidence="2">PM1</strain>
    </source>
</reference>
<dbReference type="HOGENOM" id="CLU_152050_1_0_1"/>
<dbReference type="AlphaFoldDB" id="A0A093XTV6"/>
<reference key="1">
    <citation type="journal article" date="2014" name="PLoS Genet.">
        <title>Signature Gene Expression Reveals Novel Clues to the Molecular Mechanisms of Dimorphic Transition in Penicillium marneffei.</title>
        <authorList>
            <person name="Yang E."/>
            <person name="Wang G."/>
            <person name="Cai J."/>
            <person name="Woo P.C."/>
            <person name="Lau S.K."/>
            <person name="Yuen K.-Y."/>
            <person name="Chow W.-N."/>
            <person name="Lin X."/>
        </authorList>
    </citation>
    <scope>NUCLEOTIDE SEQUENCE [LARGE SCALE GENOMIC DNA]</scope>
    <source>
        <strain>PM1</strain>
    </source>
</reference>
<gene>
    <name evidence="2" type="ORF">GQ26_0110910</name>
</gene>
<feature type="compositionally biased region" description="Low complexity" evidence="1">
    <location>
        <begin position="58"/>
        <end position="100"/>
    </location>
</feature>
<accession>A0A093XTV6</accession>
<evidence type="ECO:0000256" key="1">
    <source>
        <dbReference type="SAM" id="MobiDB-lite"/>
    </source>
</evidence>
<feature type="compositionally biased region" description="Pro residues" evidence="1">
    <location>
        <begin position="29"/>
        <end position="42"/>
    </location>
</feature>
<feature type="compositionally biased region" description="Polar residues" evidence="1">
    <location>
        <begin position="47"/>
        <end position="57"/>
    </location>
</feature>
<dbReference type="EMBL" id="JPOX01000011">
    <property type="protein sequence ID" value="KFX48698.1"/>
    <property type="molecule type" value="Genomic_DNA"/>
</dbReference>
<sequence>MSNKQEQPPAYPAPVHQDAGPYNASPNNTPSPGPYYQSPPPQNGYSNPNSNGYFSPSQPQYGPQGGYYQPGYQQGYPPQGYQQGYPPQGYQQGYPPQGYYAPNSNNRGVSASSGICAGIAAAFAFCCCADLCLGLI</sequence>
<dbReference type="EMBL" id="JPOX01000011">
    <property type="protein sequence ID" value="KFX48697.1"/>
    <property type="molecule type" value="Genomic_DNA"/>
</dbReference>
<evidence type="ECO:0000313" key="2">
    <source>
        <dbReference type="EMBL" id="KFX48698.1"/>
    </source>
</evidence>
<feature type="region of interest" description="Disordered" evidence="1">
    <location>
        <begin position="1"/>
        <end position="104"/>
    </location>
</feature>
<comment type="caution">
    <text evidence="2">The sequence shown here is derived from an EMBL/GenBank/DDBJ whole genome shotgun (WGS) entry which is preliminary data.</text>
</comment>